<protein>
    <recommendedName>
        <fullName evidence="1">site-specific DNA-methyltransferase (adenine-specific)</fullName>
        <ecNumber evidence="1">2.1.1.72</ecNumber>
    </recommendedName>
</protein>
<gene>
    <name evidence="6" type="ORF">WMG39_30670</name>
</gene>
<reference evidence="6 7" key="1">
    <citation type="journal article" date="2020" name="Harmful Algae">
        <title>Molecular and morphological characterization of a novel dihydroanatoxin-a producing Microcoleus species (cyanobacteria) from the Russian River, California, USA.</title>
        <authorList>
            <person name="Conklin K.Y."/>
            <person name="Stancheva R."/>
            <person name="Otten T.G."/>
            <person name="Fadness R."/>
            <person name="Boyer G.L."/>
            <person name="Read B."/>
            <person name="Zhang X."/>
            <person name="Sheath R.G."/>
        </authorList>
    </citation>
    <scope>NUCLEOTIDE SEQUENCE [LARGE SCALE GENOMIC DNA]</scope>
    <source>
        <strain evidence="6 7">PTRS2</strain>
    </source>
</reference>
<dbReference type="PANTHER" id="PTHR33841">
    <property type="entry name" value="DNA METHYLTRANSFERASE YEEA-RELATED"/>
    <property type="match status" value="1"/>
</dbReference>
<name>A0ABU8YXY9_9CYAN</name>
<accession>A0ABU8YXY9</accession>
<dbReference type="InterPro" id="IPR050953">
    <property type="entry name" value="N4_N6_ade-DNA_methylase"/>
</dbReference>
<evidence type="ECO:0000256" key="4">
    <source>
        <dbReference type="ARBA" id="ARBA00047942"/>
    </source>
</evidence>
<keyword evidence="7" id="KW-1185">Reference proteome</keyword>
<dbReference type="RefSeq" id="WP_340542441.1">
    <property type="nucleotide sequence ID" value="NZ_JBBLXS010001002.1"/>
</dbReference>
<feature type="domain" description="TaqI-like C-terminal specificity" evidence="5">
    <location>
        <begin position="2"/>
        <end position="112"/>
    </location>
</feature>
<keyword evidence="2" id="KW-0489">Methyltransferase</keyword>
<dbReference type="Pfam" id="PF12950">
    <property type="entry name" value="TaqI_C"/>
    <property type="match status" value="1"/>
</dbReference>
<evidence type="ECO:0000256" key="3">
    <source>
        <dbReference type="ARBA" id="ARBA00022679"/>
    </source>
</evidence>
<proteinExistence type="predicted"/>
<feature type="non-terminal residue" evidence="6">
    <location>
        <position position="1"/>
    </location>
</feature>
<dbReference type="EMBL" id="JBBLXS010001002">
    <property type="protein sequence ID" value="MEK0189178.1"/>
    <property type="molecule type" value="Genomic_DNA"/>
</dbReference>
<comment type="catalytic activity">
    <reaction evidence="4">
        <text>a 2'-deoxyadenosine in DNA + S-adenosyl-L-methionine = an N(6)-methyl-2'-deoxyadenosine in DNA + S-adenosyl-L-homocysteine + H(+)</text>
        <dbReference type="Rhea" id="RHEA:15197"/>
        <dbReference type="Rhea" id="RHEA-COMP:12418"/>
        <dbReference type="Rhea" id="RHEA-COMP:12419"/>
        <dbReference type="ChEBI" id="CHEBI:15378"/>
        <dbReference type="ChEBI" id="CHEBI:57856"/>
        <dbReference type="ChEBI" id="CHEBI:59789"/>
        <dbReference type="ChEBI" id="CHEBI:90615"/>
        <dbReference type="ChEBI" id="CHEBI:90616"/>
        <dbReference type="EC" id="2.1.1.72"/>
    </reaction>
</comment>
<evidence type="ECO:0000256" key="2">
    <source>
        <dbReference type="ARBA" id="ARBA00022603"/>
    </source>
</evidence>
<comment type="caution">
    <text evidence="6">The sequence shown here is derived from an EMBL/GenBank/DDBJ whole genome shotgun (WGS) entry which is preliminary data.</text>
</comment>
<dbReference type="Proteomes" id="UP001384579">
    <property type="component" value="Unassembled WGS sequence"/>
</dbReference>
<organism evidence="6 7">
    <name type="scientific">Microcoleus anatoxicus PTRS2</name>
    <dbReference type="NCBI Taxonomy" id="2705321"/>
    <lineage>
        <taxon>Bacteria</taxon>
        <taxon>Bacillati</taxon>
        <taxon>Cyanobacteriota</taxon>
        <taxon>Cyanophyceae</taxon>
        <taxon>Oscillatoriophycideae</taxon>
        <taxon>Oscillatoriales</taxon>
        <taxon>Microcoleaceae</taxon>
        <taxon>Microcoleus</taxon>
        <taxon>Microcoleus anatoxicus</taxon>
    </lineage>
</organism>
<evidence type="ECO:0000313" key="7">
    <source>
        <dbReference type="Proteomes" id="UP001384579"/>
    </source>
</evidence>
<dbReference type="EC" id="2.1.1.72" evidence="1"/>
<dbReference type="InterPro" id="IPR025931">
    <property type="entry name" value="TaqI_C"/>
</dbReference>
<dbReference type="PANTHER" id="PTHR33841:SF1">
    <property type="entry name" value="DNA METHYLTRANSFERASE A"/>
    <property type="match status" value="1"/>
</dbReference>
<sequence>NYLSQYQEKLTPGTGRKAGTYKWYEIQDNVAYWQEFEQPKILYQEIATYQAFAWDESGAYSNNKTFLIPNSSFYLLSLLNSKIVWFFLSNITSKLQGGAYAMQTPYISQIPIPNAQPQEKLAIETLVNYIIYLTAELKDIPSHGEKMVATAEDKLMLSYFEQVVDALVMELYLPEELHSDDKYFMSHVLSENLPAFDTIKGDKMPVLRQIFKRLFDSEHPIRVNIYFLNSLEVVRIIRGLG</sequence>
<evidence type="ECO:0000313" key="6">
    <source>
        <dbReference type="EMBL" id="MEK0189178.1"/>
    </source>
</evidence>
<evidence type="ECO:0000256" key="1">
    <source>
        <dbReference type="ARBA" id="ARBA00011900"/>
    </source>
</evidence>
<keyword evidence="3" id="KW-0808">Transferase</keyword>
<evidence type="ECO:0000259" key="5">
    <source>
        <dbReference type="Pfam" id="PF12950"/>
    </source>
</evidence>